<dbReference type="PANTHER" id="PTHR33507">
    <property type="entry name" value="INNER MEMBRANE PROTEIN YBBJ"/>
    <property type="match status" value="1"/>
</dbReference>
<evidence type="ECO:0000256" key="3">
    <source>
        <dbReference type="ARBA" id="ARBA00022989"/>
    </source>
</evidence>
<dbReference type="PANTHER" id="PTHR33507:SF3">
    <property type="entry name" value="INNER MEMBRANE PROTEIN YBBJ"/>
    <property type="match status" value="1"/>
</dbReference>
<keyword evidence="2 5" id="KW-0812">Transmembrane</keyword>
<feature type="transmembrane region" description="Helical" evidence="5">
    <location>
        <begin position="12"/>
        <end position="41"/>
    </location>
</feature>
<gene>
    <name evidence="7" type="ORF">AMOR_35830</name>
</gene>
<dbReference type="Proteomes" id="UP001162891">
    <property type="component" value="Chromosome"/>
</dbReference>
<dbReference type="EMBL" id="AP025591">
    <property type="protein sequence ID" value="BDG04587.1"/>
    <property type="molecule type" value="Genomic_DNA"/>
</dbReference>
<reference evidence="8" key="1">
    <citation type="journal article" date="2022" name="Int. J. Syst. Evol. Microbiol.">
        <title>Anaeromyxobacter oryzae sp. nov., Anaeromyxobacter diazotrophicus sp. nov. and Anaeromyxobacter paludicola sp. nov., isolated from paddy soils.</title>
        <authorList>
            <person name="Itoh H."/>
            <person name="Xu Z."/>
            <person name="Mise K."/>
            <person name="Masuda Y."/>
            <person name="Ushijima N."/>
            <person name="Hayakawa C."/>
            <person name="Shiratori Y."/>
            <person name="Senoo K."/>
        </authorList>
    </citation>
    <scope>NUCLEOTIDE SEQUENCE [LARGE SCALE GENOMIC DNA]</scope>
    <source>
        <strain evidence="8">Red232</strain>
    </source>
</reference>
<comment type="subcellular location">
    <subcellularLocation>
        <location evidence="1">Membrane</location>
        <topology evidence="1">Multi-pass membrane protein</topology>
    </subcellularLocation>
</comment>
<evidence type="ECO:0000256" key="4">
    <source>
        <dbReference type="ARBA" id="ARBA00023136"/>
    </source>
</evidence>
<evidence type="ECO:0000256" key="5">
    <source>
        <dbReference type="SAM" id="Phobius"/>
    </source>
</evidence>
<dbReference type="RefSeq" id="WP_248353003.1">
    <property type="nucleotide sequence ID" value="NZ_AP025591.1"/>
</dbReference>
<dbReference type="InterPro" id="IPR002810">
    <property type="entry name" value="NfeD-like_C"/>
</dbReference>
<feature type="transmembrane region" description="Helical" evidence="5">
    <location>
        <begin position="47"/>
        <end position="64"/>
    </location>
</feature>
<dbReference type="InterPro" id="IPR012340">
    <property type="entry name" value="NA-bd_OB-fold"/>
</dbReference>
<dbReference type="Pfam" id="PF01957">
    <property type="entry name" value="NfeD"/>
    <property type="match status" value="1"/>
</dbReference>
<evidence type="ECO:0000259" key="6">
    <source>
        <dbReference type="Pfam" id="PF01957"/>
    </source>
</evidence>
<protein>
    <recommendedName>
        <fullName evidence="6">NfeD-like C-terminal domain-containing protein</fullName>
    </recommendedName>
</protein>
<keyword evidence="3 5" id="KW-1133">Transmembrane helix</keyword>
<dbReference type="Gene3D" id="2.40.50.140">
    <property type="entry name" value="Nucleic acid-binding proteins"/>
    <property type="match status" value="1"/>
</dbReference>
<evidence type="ECO:0000313" key="8">
    <source>
        <dbReference type="Proteomes" id="UP001162891"/>
    </source>
</evidence>
<dbReference type="InterPro" id="IPR052165">
    <property type="entry name" value="Membrane_assoc_protease"/>
</dbReference>
<organism evidence="7 8">
    <name type="scientific">Anaeromyxobacter oryzae</name>
    <dbReference type="NCBI Taxonomy" id="2918170"/>
    <lineage>
        <taxon>Bacteria</taxon>
        <taxon>Pseudomonadati</taxon>
        <taxon>Myxococcota</taxon>
        <taxon>Myxococcia</taxon>
        <taxon>Myxococcales</taxon>
        <taxon>Cystobacterineae</taxon>
        <taxon>Anaeromyxobacteraceae</taxon>
        <taxon>Anaeromyxobacter</taxon>
    </lineage>
</organism>
<name>A0ABM7WYR9_9BACT</name>
<evidence type="ECO:0000313" key="7">
    <source>
        <dbReference type="EMBL" id="BDG04587.1"/>
    </source>
</evidence>
<evidence type="ECO:0000256" key="1">
    <source>
        <dbReference type="ARBA" id="ARBA00004141"/>
    </source>
</evidence>
<keyword evidence="4 5" id="KW-0472">Membrane</keyword>
<keyword evidence="8" id="KW-1185">Reference proteome</keyword>
<sequence>MDWWLWVLGGLALLVLEMVTPGGLFALFFGIGALCVAPLAALGVGDVWQWLAFTAISLVLLATLRNRLVERLERRPPAVVDGLVGEEAVLLEDVAAGGHGKAELRGVPWSVRIASGIPLRAGQRCRVERVDGLVLWLRAE</sequence>
<feature type="domain" description="NfeD-like C-terminal" evidence="6">
    <location>
        <begin position="80"/>
        <end position="136"/>
    </location>
</feature>
<accession>A0ABM7WYR9</accession>
<evidence type="ECO:0000256" key="2">
    <source>
        <dbReference type="ARBA" id="ARBA00022692"/>
    </source>
</evidence>
<proteinExistence type="predicted"/>